<dbReference type="GO" id="GO:0051287">
    <property type="term" value="F:NAD binding"/>
    <property type="evidence" value="ECO:0007669"/>
    <property type="project" value="InterPro"/>
</dbReference>
<keyword evidence="1" id="KW-0560">Oxidoreductase</keyword>
<sequence length="146" mass="15215">MEISYHNRSRKDVPYTYVGDIKSLAAAVDFLVMITPGGAGTRALVNAEVLEALGPKGFLINVARGSVVDETALIAALKAGKIAGAGLDVFENEPNIPEELAALDNVVLTPHMASGTLSTRTAMADLAFANLQAHLAGKPVLTPVPH</sequence>
<dbReference type="Pfam" id="PF02826">
    <property type="entry name" value="2-Hacid_dh_C"/>
    <property type="match status" value="1"/>
</dbReference>
<dbReference type="GO" id="GO:0016618">
    <property type="term" value="F:hydroxypyruvate reductase [NAD(P)H] activity"/>
    <property type="evidence" value="ECO:0007669"/>
    <property type="project" value="TreeGrafter"/>
</dbReference>
<dbReference type="GO" id="GO:0030267">
    <property type="term" value="F:glyoxylate reductase (NADPH) activity"/>
    <property type="evidence" value="ECO:0007669"/>
    <property type="project" value="TreeGrafter"/>
</dbReference>
<feature type="domain" description="D-isomer specific 2-hydroxyacid dehydrogenase NAD-binding" evidence="3">
    <location>
        <begin position="1"/>
        <end position="113"/>
    </location>
</feature>
<dbReference type="InterPro" id="IPR050223">
    <property type="entry name" value="D-isomer_2-hydroxyacid_DH"/>
</dbReference>
<dbReference type="AlphaFoldDB" id="A0A7V8FTJ6"/>
<dbReference type="Gene3D" id="3.40.50.720">
    <property type="entry name" value="NAD(P)-binding Rossmann-like Domain"/>
    <property type="match status" value="2"/>
</dbReference>
<dbReference type="Proteomes" id="UP000462435">
    <property type="component" value="Unassembled WGS sequence"/>
</dbReference>
<protein>
    <submittedName>
        <fullName evidence="4">2-ketogluconate reductase</fullName>
    </submittedName>
</protein>
<keyword evidence="2" id="KW-0520">NAD</keyword>
<evidence type="ECO:0000313" key="4">
    <source>
        <dbReference type="EMBL" id="KAF1038180.1"/>
    </source>
</evidence>
<dbReference type="GO" id="GO:0005829">
    <property type="term" value="C:cytosol"/>
    <property type="evidence" value="ECO:0007669"/>
    <property type="project" value="TreeGrafter"/>
</dbReference>
<dbReference type="InterPro" id="IPR006140">
    <property type="entry name" value="D-isomer_DH_NAD-bd"/>
</dbReference>
<comment type="caution">
    <text evidence="4">The sequence shown here is derived from an EMBL/GenBank/DDBJ whole genome shotgun (WGS) entry which is preliminary data.</text>
</comment>
<reference evidence="5" key="1">
    <citation type="journal article" date="2020" name="MBio">
        <title>Horizontal gene transfer to a defensive symbiont with a reduced genome amongst a multipartite beetle microbiome.</title>
        <authorList>
            <person name="Waterworth S.C."/>
            <person name="Florez L.V."/>
            <person name="Rees E.R."/>
            <person name="Hertweck C."/>
            <person name="Kaltenpoth M."/>
            <person name="Kwan J.C."/>
        </authorList>
    </citation>
    <scope>NUCLEOTIDE SEQUENCE [LARGE SCALE GENOMIC DNA]</scope>
</reference>
<accession>A0A7V8FTJ6</accession>
<evidence type="ECO:0000259" key="3">
    <source>
        <dbReference type="Pfam" id="PF02826"/>
    </source>
</evidence>
<evidence type="ECO:0000256" key="1">
    <source>
        <dbReference type="ARBA" id="ARBA00023002"/>
    </source>
</evidence>
<evidence type="ECO:0000256" key="2">
    <source>
        <dbReference type="ARBA" id="ARBA00023027"/>
    </source>
</evidence>
<gene>
    <name evidence="4" type="ORF">GAK35_03815</name>
</gene>
<proteinExistence type="predicted"/>
<dbReference type="EMBL" id="WNDX01000167">
    <property type="protein sequence ID" value="KAF1038180.1"/>
    <property type="molecule type" value="Genomic_DNA"/>
</dbReference>
<dbReference type="PANTHER" id="PTHR10996:SF178">
    <property type="entry name" value="2-HYDROXYACID DEHYDROGENASE YGL185C-RELATED"/>
    <property type="match status" value="1"/>
</dbReference>
<dbReference type="PANTHER" id="PTHR10996">
    <property type="entry name" value="2-HYDROXYACID DEHYDROGENASE-RELATED"/>
    <property type="match status" value="1"/>
</dbReference>
<evidence type="ECO:0000313" key="5">
    <source>
        <dbReference type="Proteomes" id="UP000462435"/>
    </source>
</evidence>
<dbReference type="SUPFAM" id="SSF51735">
    <property type="entry name" value="NAD(P)-binding Rossmann-fold domains"/>
    <property type="match status" value="1"/>
</dbReference>
<name>A0A7V8FTJ6_9BURK</name>
<dbReference type="InterPro" id="IPR036291">
    <property type="entry name" value="NAD(P)-bd_dom_sf"/>
</dbReference>
<organism evidence="4 5">
    <name type="scientific">Herbaspirillum frisingense</name>
    <dbReference type="NCBI Taxonomy" id="92645"/>
    <lineage>
        <taxon>Bacteria</taxon>
        <taxon>Pseudomonadati</taxon>
        <taxon>Pseudomonadota</taxon>
        <taxon>Betaproteobacteria</taxon>
        <taxon>Burkholderiales</taxon>
        <taxon>Oxalobacteraceae</taxon>
        <taxon>Herbaspirillum</taxon>
    </lineage>
</organism>